<dbReference type="Proteomes" id="UP000324222">
    <property type="component" value="Unassembled WGS sequence"/>
</dbReference>
<accession>A0A5B7IGG1</accession>
<proteinExistence type="predicted"/>
<dbReference type="EMBL" id="VSRR010052544">
    <property type="protein sequence ID" value="MPC79948.1"/>
    <property type="molecule type" value="Genomic_DNA"/>
</dbReference>
<evidence type="ECO:0000313" key="1">
    <source>
        <dbReference type="EMBL" id="MPC79948.1"/>
    </source>
</evidence>
<reference evidence="1 2" key="1">
    <citation type="submission" date="2019-05" db="EMBL/GenBank/DDBJ databases">
        <title>Another draft genome of Portunus trituberculatus and its Hox gene families provides insights of decapod evolution.</title>
        <authorList>
            <person name="Jeong J.-H."/>
            <person name="Song I."/>
            <person name="Kim S."/>
            <person name="Choi T."/>
            <person name="Kim D."/>
            <person name="Ryu S."/>
            <person name="Kim W."/>
        </authorList>
    </citation>
    <scope>NUCLEOTIDE SEQUENCE [LARGE SCALE GENOMIC DNA]</scope>
    <source>
        <tissue evidence="1">Muscle</tissue>
    </source>
</reference>
<organism evidence="1 2">
    <name type="scientific">Portunus trituberculatus</name>
    <name type="common">Swimming crab</name>
    <name type="synonym">Neptunus trituberculatus</name>
    <dbReference type="NCBI Taxonomy" id="210409"/>
    <lineage>
        <taxon>Eukaryota</taxon>
        <taxon>Metazoa</taxon>
        <taxon>Ecdysozoa</taxon>
        <taxon>Arthropoda</taxon>
        <taxon>Crustacea</taxon>
        <taxon>Multicrustacea</taxon>
        <taxon>Malacostraca</taxon>
        <taxon>Eumalacostraca</taxon>
        <taxon>Eucarida</taxon>
        <taxon>Decapoda</taxon>
        <taxon>Pleocyemata</taxon>
        <taxon>Brachyura</taxon>
        <taxon>Eubrachyura</taxon>
        <taxon>Portunoidea</taxon>
        <taxon>Portunidae</taxon>
        <taxon>Portuninae</taxon>
        <taxon>Portunus</taxon>
    </lineage>
</organism>
<gene>
    <name evidence="1" type="ORF">E2C01_074508</name>
</gene>
<keyword evidence="2" id="KW-1185">Reference proteome</keyword>
<evidence type="ECO:0000313" key="2">
    <source>
        <dbReference type="Proteomes" id="UP000324222"/>
    </source>
</evidence>
<protein>
    <submittedName>
        <fullName evidence="1">Uncharacterized protein</fullName>
    </submittedName>
</protein>
<comment type="caution">
    <text evidence="1">The sequence shown here is derived from an EMBL/GenBank/DDBJ whole genome shotgun (WGS) entry which is preliminary data.</text>
</comment>
<dbReference type="AlphaFoldDB" id="A0A5B7IGG1"/>
<sequence length="111" mass="12130">MHRFILIGIALRHTGQLPVFALLHQLDSGIKVLNIAAAAAATPSIYPARSLRHLQVIGAAGQGCLVPARARYPTRGRHNSDPAMRRPVLVPSRGVPVFCWRDLSDFPRSAF</sequence>
<name>A0A5B7IGG1_PORTR</name>